<dbReference type="EMBL" id="KQ419378">
    <property type="protein sequence ID" value="KOF83773.1"/>
    <property type="molecule type" value="Genomic_DNA"/>
</dbReference>
<dbReference type="PANTHER" id="PTHR34761:SF1">
    <property type="entry name" value="NUCLEOLUS AND NEURAL PROGENITOR PROTEIN"/>
    <property type="match status" value="1"/>
</dbReference>
<dbReference type="InterPro" id="IPR027951">
    <property type="entry name" value="Nepro_N"/>
</dbReference>
<protein>
    <recommendedName>
        <fullName evidence="2">Nucleolus and neural progenitor protein-like N-terminal domain-containing protein</fullName>
    </recommendedName>
</protein>
<gene>
    <name evidence="3" type="ORF">OCBIM_22023231mg</name>
</gene>
<evidence type="ECO:0000313" key="3">
    <source>
        <dbReference type="EMBL" id="KOF83773.1"/>
    </source>
</evidence>
<dbReference type="PANTHER" id="PTHR34761">
    <property type="entry name" value="NUCLEOLUS AND NEURAL PROGENITOR PROTEIN"/>
    <property type="match status" value="1"/>
</dbReference>
<name>A0A0L8H3B8_OCTBM</name>
<dbReference type="GO" id="GO:0045747">
    <property type="term" value="P:positive regulation of Notch signaling pathway"/>
    <property type="evidence" value="ECO:0007669"/>
    <property type="project" value="TreeGrafter"/>
</dbReference>
<keyword evidence="1" id="KW-0175">Coiled coil</keyword>
<organism evidence="3">
    <name type="scientific">Octopus bimaculoides</name>
    <name type="common">California two-spotted octopus</name>
    <dbReference type="NCBI Taxonomy" id="37653"/>
    <lineage>
        <taxon>Eukaryota</taxon>
        <taxon>Metazoa</taxon>
        <taxon>Spiralia</taxon>
        <taxon>Lophotrochozoa</taxon>
        <taxon>Mollusca</taxon>
        <taxon>Cephalopoda</taxon>
        <taxon>Coleoidea</taxon>
        <taxon>Octopodiformes</taxon>
        <taxon>Octopoda</taxon>
        <taxon>Incirrata</taxon>
        <taxon>Octopodidae</taxon>
        <taxon>Octopus</taxon>
    </lineage>
</organism>
<dbReference type="OrthoDB" id="9899341at2759"/>
<evidence type="ECO:0000256" key="1">
    <source>
        <dbReference type="SAM" id="Coils"/>
    </source>
</evidence>
<dbReference type="InterPro" id="IPR052835">
    <property type="entry name" value="Nepro"/>
</dbReference>
<proteinExistence type="predicted"/>
<accession>A0A0L8H3B8</accession>
<dbReference type="GO" id="GO:0005634">
    <property type="term" value="C:nucleus"/>
    <property type="evidence" value="ECO:0007669"/>
    <property type="project" value="TreeGrafter"/>
</dbReference>
<feature type="domain" description="Nucleolus and neural progenitor protein-like N-terminal" evidence="2">
    <location>
        <begin position="44"/>
        <end position="224"/>
    </location>
</feature>
<evidence type="ECO:0000259" key="2">
    <source>
        <dbReference type="Pfam" id="PF14780"/>
    </source>
</evidence>
<dbReference type="Pfam" id="PF14780">
    <property type="entry name" value="NEPRO_N"/>
    <property type="match status" value="1"/>
</dbReference>
<reference evidence="3" key="1">
    <citation type="submission" date="2015-07" db="EMBL/GenBank/DDBJ databases">
        <title>MeaNS - Measles Nucleotide Surveillance Program.</title>
        <authorList>
            <person name="Tran T."/>
            <person name="Druce J."/>
        </authorList>
    </citation>
    <scope>NUCLEOTIDE SEQUENCE</scope>
    <source>
        <strain evidence="3">UCB-OBI-ISO-001</strain>
        <tissue evidence="3">Gonad</tissue>
    </source>
</reference>
<dbReference type="AlphaFoldDB" id="A0A0L8H3B8"/>
<feature type="coiled-coil region" evidence="1">
    <location>
        <begin position="2"/>
        <end position="36"/>
    </location>
</feature>
<dbReference type="STRING" id="37653.A0A0L8H3B8"/>
<sequence length="290" mass="33892">MKVKKLKKKKKKVEEIEEIEENAGEAKEEVVVSNESILQRVLSLNLPLPSVCRVTVNVKKPDKVAKLIEEIKKISANLSKLDKELLYEERILSKFIYKFNNPMLPFIHWRYVRRMAQCSKKRSNIKLNRLINKLNLSLESFNSFERETYMPSPKLVEYVLIRLMGAVALNIKAYEFCAVCFIKLKQYLFIGHNIYKIVALIAVSSRLWILHRTFSLEILDLYPNVRRLYKTISPNWKRFPSKPTKWLTNNLGLDCSNLNDATPLLEMNISTPNIEIYSQQQDEEDIGEPV</sequence>